<dbReference type="SUPFAM" id="SSF53335">
    <property type="entry name" value="S-adenosyl-L-methionine-dependent methyltransferases"/>
    <property type="match status" value="1"/>
</dbReference>
<sequence>MKVANRLRSTFDDLNTLGANQFKSYISGSQYIRAYDLVSKYQNGSSVLDWGTGEGHFSMYLLRSGLEVTAFTVEDSCKLSPHFENEYPERYRLVSDPECVKGLPFDDSAFDMVTSIGVLEHVRETGGEEADSLREIQRVLKPGGIFLCYHFPNKYSWIEAITKHIEGKHNHTYKYTRTDIEQLTRNANLDLVEAKRYGLLPRLMFRFVPSFIGNSTSAAKAFNALDSVGSRLLSPICQNYYFIARKPLSTE</sequence>
<dbReference type="Proteomes" id="UP000317093">
    <property type="component" value="Chromosome"/>
</dbReference>
<dbReference type="PANTHER" id="PTHR42912:SF93">
    <property type="entry name" value="N6-ADENOSINE-METHYLTRANSFERASE TMT1A"/>
    <property type="match status" value="1"/>
</dbReference>
<dbReference type="Pfam" id="PF08241">
    <property type="entry name" value="Methyltransf_11"/>
    <property type="match status" value="1"/>
</dbReference>
<dbReference type="InterPro" id="IPR013216">
    <property type="entry name" value="Methyltransf_11"/>
</dbReference>
<dbReference type="GO" id="GO:0008757">
    <property type="term" value="F:S-adenosylmethionine-dependent methyltransferase activity"/>
    <property type="evidence" value="ECO:0007669"/>
    <property type="project" value="InterPro"/>
</dbReference>
<keyword evidence="3" id="KW-1185">Reference proteome</keyword>
<protein>
    <recommendedName>
        <fullName evidence="1">Methyltransferase type 11 domain-containing protein</fullName>
    </recommendedName>
</protein>
<dbReference type="CDD" id="cd02440">
    <property type="entry name" value="AdoMet_MTases"/>
    <property type="match status" value="1"/>
</dbReference>
<name>A0A518B8J2_9BACT</name>
<dbReference type="PANTHER" id="PTHR42912">
    <property type="entry name" value="METHYLTRANSFERASE"/>
    <property type="match status" value="1"/>
</dbReference>
<evidence type="ECO:0000313" key="3">
    <source>
        <dbReference type="Proteomes" id="UP000317093"/>
    </source>
</evidence>
<gene>
    <name evidence="2" type="ORF">Pan216_41740</name>
</gene>
<dbReference type="InterPro" id="IPR029063">
    <property type="entry name" value="SAM-dependent_MTases_sf"/>
</dbReference>
<reference evidence="2 3" key="1">
    <citation type="submission" date="2019-02" db="EMBL/GenBank/DDBJ databases">
        <title>Deep-cultivation of Planctomycetes and their phenomic and genomic characterization uncovers novel biology.</title>
        <authorList>
            <person name="Wiegand S."/>
            <person name="Jogler M."/>
            <person name="Boedeker C."/>
            <person name="Pinto D."/>
            <person name="Vollmers J."/>
            <person name="Rivas-Marin E."/>
            <person name="Kohn T."/>
            <person name="Peeters S.H."/>
            <person name="Heuer A."/>
            <person name="Rast P."/>
            <person name="Oberbeckmann S."/>
            <person name="Bunk B."/>
            <person name="Jeske O."/>
            <person name="Meyerdierks A."/>
            <person name="Storesund J.E."/>
            <person name="Kallscheuer N."/>
            <person name="Luecker S."/>
            <person name="Lage O.M."/>
            <person name="Pohl T."/>
            <person name="Merkel B.J."/>
            <person name="Hornburger P."/>
            <person name="Mueller R.-W."/>
            <person name="Bruemmer F."/>
            <person name="Labrenz M."/>
            <person name="Spormann A.M."/>
            <person name="Op den Camp H."/>
            <person name="Overmann J."/>
            <person name="Amann R."/>
            <person name="Jetten M.S.M."/>
            <person name="Mascher T."/>
            <person name="Medema M.H."/>
            <person name="Devos D.P."/>
            <person name="Kaster A.-K."/>
            <person name="Ovreas L."/>
            <person name="Rohde M."/>
            <person name="Galperin M.Y."/>
            <person name="Jogler C."/>
        </authorList>
    </citation>
    <scope>NUCLEOTIDE SEQUENCE [LARGE SCALE GENOMIC DNA]</scope>
    <source>
        <strain evidence="2 3">Pan216</strain>
    </source>
</reference>
<dbReference type="Gene3D" id="3.40.50.150">
    <property type="entry name" value="Vaccinia Virus protein VP39"/>
    <property type="match status" value="1"/>
</dbReference>
<dbReference type="AlphaFoldDB" id="A0A518B8J2"/>
<dbReference type="RefSeq" id="WP_145260670.1">
    <property type="nucleotide sequence ID" value="NZ_CP036279.1"/>
</dbReference>
<organism evidence="2 3">
    <name type="scientific">Kolteria novifilia</name>
    <dbReference type="NCBI Taxonomy" id="2527975"/>
    <lineage>
        <taxon>Bacteria</taxon>
        <taxon>Pseudomonadati</taxon>
        <taxon>Planctomycetota</taxon>
        <taxon>Planctomycetia</taxon>
        <taxon>Kolteriales</taxon>
        <taxon>Kolteriaceae</taxon>
        <taxon>Kolteria</taxon>
    </lineage>
</organism>
<accession>A0A518B8J2</accession>
<dbReference type="KEGG" id="knv:Pan216_41740"/>
<dbReference type="OrthoDB" id="9765084at2"/>
<feature type="domain" description="Methyltransferase type 11" evidence="1">
    <location>
        <begin position="48"/>
        <end position="148"/>
    </location>
</feature>
<dbReference type="EMBL" id="CP036279">
    <property type="protein sequence ID" value="QDU63296.1"/>
    <property type="molecule type" value="Genomic_DNA"/>
</dbReference>
<dbReference type="InterPro" id="IPR050508">
    <property type="entry name" value="Methyltransf_Superfamily"/>
</dbReference>
<evidence type="ECO:0000259" key="1">
    <source>
        <dbReference type="Pfam" id="PF08241"/>
    </source>
</evidence>
<proteinExistence type="predicted"/>
<evidence type="ECO:0000313" key="2">
    <source>
        <dbReference type="EMBL" id="QDU63296.1"/>
    </source>
</evidence>